<proteinExistence type="predicted"/>
<organism evidence="1 2">
    <name type="scientific">Kipferlia bialata</name>
    <dbReference type="NCBI Taxonomy" id="797122"/>
    <lineage>
        <taxon>Eukaryota</taxon>
        <taxon>Metamonada</taxon>
        <taxon>Carpediemonas-like organisms</taxon>
        <taxon>Kipferlia</taxon>
    </lineage>
</organism>
<comment type="caution">
    <text evidence="1">The sequence shown here is derived from an EMBL/GenBank/DDBJ whole genome shotgun (WGS) entry which is preliminary data.</text>
</comment>
<evidence type="ECO:0000313" key="2">
    <source>
        <dbReference type="Proteomes" id="UP000265618"/>
    </source>
</evidence>
<dbReference type="EMBL" id="BDIP01008732">
    <property type="protein sequence ID" value="GIQ91987.1"/>
    <property type="molecule type" value="Genomic_DNA"/>
</dbReference>
<protein>
    <submittedName>
        <fullName evidence="1">Uncharacterized protein</fullName>
    </submittedName>
</protein>
<dbReference type="AlphaFoldDB" id="A0A9K3DBX6"/>
<evidence type="ECO:0000313" key="1">
    <source>
        <dbReference type="EMBL" id="GIQ91987.1"/>
    </source>
</evidence>
<sequence length="116" mass="12360">MQAPDVLTHVQKLHSYNAVAQPYQARLASVQQFLKAHSIKKACVASVDCTALQESLTSLLAQLVEAATLLAEEEKTLDPAESVSYVGSVAALLSEISTLSPVPLPQDPSTLSRSDK</sequence>
<accession>A0A9K3DBX6</accession>
<reference evidence="1 2" key="1">
    <citation type="journal article" date="2018" name="PLoS ONE">
        <title>The draft genome of Kipferlia bialata reveals reductive genome evolution in fornicate parasites.</title>
        <authorList>
            <person name="Tanifuji G."/>
            <person name="Takabayashi S."/>
            <person name="Kume K."/>
            <person name="Takagi M."/>
            <person name="Nakayama T."/>
            <person name="Kamikawa R."/>
            <person name="Inagaki Y."/>
            <person name="Hashimoto T."/>
        </authorList>
    </citation>
    <scope>NUCLEOTIDE SEQUENCE [LARGE SCALE GENOMIC DNA]</scope>
    <source>
        <strain evidence="1">NY0173</strain>
    </source>
</reference>
<gene>
    <name evidence="1" type="ORF">KIPB_015501</name>
</gene>
<dbReference type="Proteomes" id="UP000265618">
    <property type="component" value="Unassembled WGS sequence"/>
</dbReference>
<feature type="non-terminal residue" evidence="1">
    <location>
        <position position="1"/>
    </location>
</feature>
<name>A0A9K3DBX6_9EUKA</name>
<keyword evidence="2" id="KW-1185">Reference proteome</keyword>